<dbReference type="OrthoDB" id="413762at2759"/>
<organism evidence="1 2">
    <name type="scientific">Symbiodinium natans</name>
    <dbReference type="NCBI Taxonomy" id="878477"/>
    <lineage>
        <taxon>Eukaryota</taxon>
        <taxon>Sar</taxon>
        <taxon>Alveolata</taxon>
        <taxon>Dinophyceae</taxon>
        <taxon>Suessiales</taxon>
        <taxon>Symbiodiniaceae</taxon>
        <taxon>Symbiodinium</taxon>
    </lineage>
</organism>
<evidence type="ECO:0000313" key="2">
    <source>
        <dbReference type="Proteomes" id="UP000604046"/>
    </source>
</evidence>
<dbReference type="Proteomes" id="UP000604046">
    <property type="component" value="Unassembled WGS sequence"/>
</dbReference>
<keyword evidence="2" id="KW-1185">Reference proteome</keyword>
<dbReference type="EMBL" id="CAJNDS010000167">
    <property type="protein sequence ID" value="CAE6973115.1"/>
    <property type="molecule type" value="Genomic_DNA"/>
</dbReference>
<sequence>MNVKLALTCAAGVAILVPSIVLQVSSYWQVAVGRPEISAQPAGGFANVDRTFIDHSNAMASRANETGVFSNSTLLSQLVHPPPEFAPRENWTQPLFADFTIVGLPKAGTSQLYAILTSHPQMAPFHPTKKELCPRVWINNFVARACFLYGDRAQELQHAPERLTVNACLHYDMLEMLSVYSPPPVKKRFLFLFRDPPSWLWASYNYWAWRDLDADVSKMGRQTRPQQHHRSPELFHELILGGSRLLASRWWLNFRNLSVDVPRSLLSVMGRQQVLFLRREDLMSSEVSKTGGLLDKLSVFTGVDRASFNPKVYSARHNCGNARGAKVTCNESMVDGLYKISGWRPMLPQTRPLIYLQFWEECEFWAAELSIVYSDCLNIMTLYP</sequence>
<dbReference type="AlphaFoldDB" id="A0A812I7E9"/>
<gene>
    <name evidence="1" type="ORF">SNAT2548_LOCUS2775</name>
</gene>
<protein>
    <recommendedName>
        <fullName evidence="3">Sulfotransferase domain-containing protein</fullName>
    </recommendedName>
</protein>
<proteinExistence type="predicted"/>
<name>A0A812I7E9_9DINO</name>
<evidence type="ECO:0008006" key="3">
    <source>
        <dbReference type="Google" id="ProtNLM"/>
    </source>
</evidence>
<comment type="caution">
    <text evidence="1">The sequence shown here is derived from an EMBL/GenBank/DDBJ whole genome shotgun (WGS) entry which is preliminary data.</text>
</comment>
<evidence type="ECO:0000313" key="1">
    <source>
        <dbReference type="EMBL" id="CAE6973115.1"/>
    </source>
</evidence>
<dbReference type="SUPFAM" id="SSF52540">
    <property type="entry name" value="P-loop containing nucleoside triphosphate hydrolases"/>
    <property type="match status" value="1"/>
</dbReference>
<accession>A0A812I7E9</accession>
<reference evidence="1" key="1">
    <citation type="submission" date="2021-02" db="EMBL/GenBank/DDBJ databases">
        <authorList>
            <person name="Dougan E. K."/>
            <person name="Rhodes N."/>
            <person name="Thang M."/>
            <person name="Chan C."/>
        </authorList>
    </citation>
    <scope>NUCLEOTIDE SEQUENCE</scope>
</reference>
<dbReference type="InterPro" id="IPR027417">
    <property type="entry name" value="P-loop_NTPase"/>
</dbReference>
<dbReference type="Gene3D" id="3.40.50.300">
    <property type="entry name" value="P-loop containing nucleotide triphosphate hydrolases"/>
    <property type="match status" value="1"/>
</dbReference>